<keyword evidence="5" id="KW-1185">Reference proteome</keyword>
<dbReference type="EMBL" id="BRYB01004885">
    <property type="protein sequence ID" value="GMI18823.1"/>
    <property type="molecule type" value="Genomic_DNA"/>
</dbReference>
<evidence type="ECO:0000313" key="4">
    <source>
        <dbReference type="EMBL" id="GMI18823.1"/>
    </source>
</evidence>
<dbReference type="InterPro" id="IPR051213">
    <property type="entry name" value="START_lipid_transfer"/>
</dbReference>
<accession>A0ABQ6M358</accession>
<gene>
    <name evidence="4" type="ORF">TeGR_g830</name>
</gene>
<dbReference type="InterPro" id="IPR002913">
    <property type="entry name" value="START_lipid-bd_dom"/>
</dbReference>
<feature type="transmembrane region" description="Helical" evidence="2">
    <location>
        <begin position="616"/>
        <end position="637"/>
    </location>
</feature>
<feature type="transmembrane region" description="Helical" evidence="2">
    <location>
        <begin position="475"/>
        <end position="495"/>
    </location>
</feature>
<keyword evidence="2" id="KW-0472">Membrane</keyword>
<dbReference type="Pfam" id="PF01852">
    <property type="entry name" value="START"/>
    <property type="match status" value="1"/>
</dbReference>
<feature type="compositionally biased region" description="Gly residues" evidence="1">
    <location>
        <begin position="792"/>
        <end position="803"/>
    </location>
</feature>
<evidence type="ECO:0000256" key="1">
    <source>
        <dbReference type="SAM" id="MobiDB-lite"/>
    </source>
</evidence>
<proteinExistence type="predicted"/>
<keyword evidence="2" id="KW-0812">Transmembrane</keyword>
<keyword evidence="2" id="KW-1133">Transmembrane helix</keyword>
<evidence type="ECO:0000256" key="2">
    <source>
        <dbReference type="SAM" id="Phobius"/>
    </source>
</evidence>
<dbReference type="InterPro" id="IPR023393">
    <property type="entry name" value="START-like_dom_sf"/>
</dbReference>
<organism evidence="4 5">
    <name type="scientific">Tetraparma gracilis</name>
    <dbReference type="NCBI Taxonomy" id="2962635"/>
    <lineage>
        <taxon>Eukaryota</taxon>
        <taxon>Sar</taxon>
        <taxon>Stramenopiles</taxon>
        <taxon>Ochrophyta</taxon>
        <taxon>Bolidophyceae</taxon>
        <taxon>Parmales</taxon>
        <taxon>Triparmaceae</taxon>
        <taxon>Tetraparma</taxon>
    </lineage>
</organism>
<dbReference type="Gene3D" id="3.30.530.20">
    <property type="match status" value="1"/>
</dbReference>
<comment type="caution">
    <text evidence="4">The sequence shown here is derived from an EMBL/GenBank/DDBJ whole genome shotgun (WGS) entry which is preliminary data.</text>
</comment>
<feature type="transmembrane region" description="Helical" evidence="2">
    <location>
        <begin position="575"/>
        <end position="595"/>
    </location>
</feature>
<dbReference type="SUPFAM" id="SSF55961">
    <property type="entry name" value="Bet v1-like"/>
    <property type="match status" value="1"/>
</dbReference>
<evidence type="ECO:0000313" key="5">
    <source>
        <dbReference type="Proteomes" id="UP001165060"/>
    </source>
</evidence>
<feature type="domain" description="START" evidence="3">
    <location>
        <begin position="70"/>
        <end position="172"/>
    </location>
</feature>
<evidence type="ECO:0000259" key="3">
    <source>
        <dbReference type="Pfam" id="PF01852"/>
    </source>
</evidence>
<feature type="region of interest" description="Disordered" evidence="1">
    <location>
        <begin position="774"/>
        <end position="803"/>
    </location>
</feature>
<reference evidence="4 5" key="1">
    <citation type="journal article" date="2023" name="Commun. Biol.">
        <title>Genome analysis of Parmales, the sister group of diatoms, reveals the evolutionary specialization of diatoms from phago-mixotrophs to photoautotrophs.</title>
        <authorList>
            <person name="Ban H."/>
            <person name="Sato S."/>
            <person name="Yoshikawa S."/>
            <person name="Yamada K."/>
            <person name="Nakamura Y."/>
            <person name="Ichinomiya M."/>
            <person name="Sato N."/>
            <person name="Blanc-Mathieu R."/>
            <person name="Endo H."/>
            <person name="Kuwata A."/>
            <person name="Ogata H."/>
        </authorList>
    </citation>
    <scope>NUCLEOTIDE SEQUENCE [LARGE SCALE GENOMIC DNA]</scope>
</reference>
<sequence>MEANAALKIIKTSALLDNAVAMVSKDGRENIVQASGKILASLMSVAAYIFCEEQGFNQILMEEESVYVHNVLEHENDHALVLYWGMKAPSPLHDRDGVFRYIFQKLENGECVISVESIEHDQAPRRAGVVRLYARRLVRLSPVSSNSTRLTVTTVFDLGGSIPRFINNSVSTPVAARAPLATLRYFNQIKPVEAFKVADAKELGQLLVLDMDGVRGKGDTHPLEAKLRTFVDRSAVLRGVRAALPWFEVLLFHVLRNELHRPKGTKKALADFGEEEAKKAGRGLANALLANVSAEAAVDEWMRTYPALGEMELQFPFLRPMMNAVAGAILAQVAWGVKARAYLGAAVSAADAVSDAVMINEFYEMGDTGTAKGLLAMVGGNVAFQTIIVVTQNHGLKKNKWRTMLFEMLSVVTFVKPGLDAHRVASGAEHLQGAAVAPLTEMIITKAGELVFEAIPGLVLQVAALLRAKEKGTTAVVSILISTASTALTATTIFWDDDTDPGVRKRNPDVAGVIPDLGRGTAFVVVFVMCALQVIAKAAATALLIVTNGSWLLGYIATDHALHLIYRVARGDLVFFAPLPAAASYPGGLLFRVVMKTIADFTGSPLAHDPLICGGAYWLFNLATSQVSVLACVHLYLEYAEAPGDDVDKMDAGVLWPGAGGLAAAWLLTFYFFAFHVAVPKLRPSLWSWRSGRQHVQGYFMNGGGDEARFDVFDNNLLLWEKDIGEDVRVWAAENWASWKEEKPAWFKVEMIPDHFIPAAELEQLGYHRRRRGSAASSIRESFREEEEEGGGGEGGGVGRGEV</sequence>
<name>A0ABQ6M358_9STRA</name>
<dbReference type="Proteomes" id="UP001165060">
    <property type="component" value="Unassembled WGS sequence"/>
</dbReference>
<dbReference type="PANTHER" id="PTHR19308">
    <property type="entry name" value="PHOSPHATIDYLCHOLINE TRANSFER PROTEIN"/>
    <property type="match status" value="1"/>
</dbReference>
<dbReference type="PANTHER" id="PTHR19308:SF14">
    <property type="entry name" value="START DOMAIN-CONTAINING PROTEIN"/>
    <property type="match status" value="1"/>
</dbReference>
<feature type="transmembrane region" description="Helical" evidence="2">
    <location>
        <begin position="657"/>
        <end position="679"/>
    </location>
</feature>
<protein>
    <recommendedName>
        <fullName evidence="3">START domain-containing protein</fullName>
    </recommendedName>
</protein>